<name>A0AA88TIG6_9TELE</name>
<evidence type="ECO:0000313" key="3">
    <source>
        <dbReference type="Proteomes" id="UP001187343"/>
    </source>
</evidence>
<feature type="region of interest" description="Disordered" evidence="1">
    <location>
        <begin position="105"/>
        <end position="128"/>
    </location>
</feature>
<feature type="compositionally biased region" description="Basic residues" evidence="1">
    <location>
        <begin position="118"/>
        <end position="128"/>
    </location>
</feature>
<evidence type="ECO:0000313" key="2">
    <source>
        <dbReference type="EMBL" id="KAK2879192.1"/>
    </source>
</evidence>
<gene>
    <name evidence="2" type="ORF">Q8A67_019983</name>
</gene>
<keyword evidence="3" id="KW-1185">Reference proteome</keyword>
<protein>
    <submittedName>
        <fullName evidence="2">Uncharacterized protein</fullName>
    </submittedName>
</protein>
<accession>A0AA88TIG6</accession>
<comment type="caution">
    <text evidence="2">The sequence shown here is derived from an EMBL/GenBank/DDBJ whole genome shotgun (WGS) entry which is preliminary data.</text>
</comment>
<dbReference type="AlphaFoldDB" id="A0AA88TIG6"/>
<organism evidence="2 3">
    <name type="scientific">Cirrhinus molitorella</name>
    <name type="common">mud carp</name>
    <dbReference type="NCBI Taxonomy" id="172907"/>
    <lineage>
        <taxon>Eukaryota</taxon>
        <taxon>Metazoa</taxon>
        <taxon>Chordata</taxon>
        <taxon>Craniata</taxon>
        <taxon>Vertebrata</taxon>
        <taxon>Euteleostomi</taxon>
        <taxon>Actinopterygii</taxon>
        <taxon>Neopterygii</taxon>
        <taxon>Teleostei</taxon>
        <taxon>Ostariophysi</taxon>
        <taxon>Cypriniformes</taxon>
        <taxon>Cyprinidae</taxon>
        <taxon>Labeoninae</taxon>
        <taxon>Labeonini</taxon>
        <taxon>Cirrhinus</taxon>
    </lineage>
</organism>
<sequence length="128" mass="14647">MIGSEILAWKNQAVPPGDHGNTDTAAMESCIRREKHREQIPFKHRRYQEPHKLTVIASSFRPLTLMVRSAPTATDDKKTNMWITVTSDLTALCSGFELQTLNEKRKVGHGCQETQRKDSKKNRTRRSL</sequence>
<reference evidence="2" key="1">
    <citation type="submission" date="2023-08" db="EMBL/GenBank/DDBJ databases">
        <title>Chromosome-level Genome Assembly of mud carp (Cirrhinus molitorella).</title>
        <authorList>
            <person name="Liu H."/>
        </authorList>
    </citation>
    <scope>NUCLEOTIDE SEQUENCE</scope>
    <source>
        <strain evidence="2">Prfri</strain>
        <tissue evidence="2">Muscle</tissue>
    </source>
</reference>
<proteinExistence type="predicted"/>
<dbReference type="Proteomes" id="UP001187343">
    <property type="component" value="Unassembled WGS sequence"/>
</dbReference>
<evidence type="ECO:0000256" key="1">
    <source>
        <dbReference type="SAM" id="MobiDB-lite"/>
    </source>
</evidence>
<dbReference type="EMBL" id="JAUYZG010000019">
    <property type="protein sequence ID" value="KAK2879192.1"/>
    <property type="molecule type" value="Genomic_DNA"/>
</dbReference>